<organism evidence="1">
    <name type="scientific">Trichuris suis</name>
    <name type="common">pig whipworm</name>
    <dbReference type="NCBI Taxonomy" id="68888"/>
    <lineage>
        <taxon>Eukaryota</taxon>
        <taxon>Metazoa</taxon>
        <taxon>Ecdysozoa</taxon>
        <taxon>Nematoda</taxon>
        <taxon>Enoplea</taxon>
        <taxon>Dorylaimia</taxon>
        <taxon>Trichinellida</taxon>
        <taxon>Trichuridae</taxon>
        <taxon>Trichuris</taxon>
    </lineage>
</organism>
<dbReference type="Proteomes" id="UP000030758">
    <property type="component" value="Unassembled WGS sequence"/>
</dbReference>
<dbReference type="AlphaFoldDB" id="A0A085MPY4"/>
<proteinExistence type="predicted"/>
<protein>
    <submittedName>
        <fullName evidence="1">Uncharacterized protein</fullName>
    </submittedName>
</protein>
<dbReference type="EMBL" id="KL368278">
    <property type="protein sequence ID" value="KFD59280.1"/>
    <property type="molecule type" value="Genomic_DNA"/>
</dbReference>
<accession>A0A085MPY4</accession>
<gene>
    <name evidence="1" type="ORF">M514_28541</name>
</gene>
<feature type="non-terminal residue" evidence="1">
    <location>
        <position position="1"/>
    </location>
</feature>
<evidence type="ECO:0000313" key="1">
    <source>
        <dbReference type="EMBL" id="KFD59280.1"/>
    </source>
</evidence>
<reference evidence="1" key="1">
    <citation type="journal article" date="2014" name="Nat. Genet.">
        <title>Genome and transcriptome of the porcine whipworm Trichuris suis.</title>
        <authorList>
            <person name="Jex A.R."/>
            <person name="Nejsum P."/>
            <person name="Schwarz E.M."/>
            <person name="Hu L."/>
            <person name="Young N.D."/>
            <person name="Hall R.S."/>
            <person name="Korhonen P.K."/>
            <person name="Liao S."/>
            <person name="Thamsborg S."/>
            <person name="Xia J."/>
            <person name="Xu P."/>
            <person name="Wang S."/>
            <person name="Scheerlinck J.P."/>
            <person name="Hofmann A."/>
            <person name="Sternberg P.W."/>
            <person name="Wang J."/>
            <person name="Gasser R.B."/>
        </authorList>
    </citation>
    <scope>NUCLEOTIDE SEQUENCE [LARGE SCALE GENOMIC DNA]</scope>
    <source>
        <strain evidence="1">DCEP-RM93F</strain>
    </source>
</reference>
<name>A0A085MPY4_9BILA</name>
<sequence>VPLHKRSKTPRLARNRIYSARRSKQSSARIAQRHCCGAMDNCLICRNSKISTQSSVVDRNGSILQKK</sequence>